<dbReference type="EMBL" id="CP009054">
    <property type="protein sequence ID" value="AII12737.1"/>
    <property type="molecule type" value="Genomic_DNA"/>
</dbReference>
<accession>A0ABC8A667</accession>
<gene>
    <name evidence="2" type="ORF">NCDO2118_1256</name>
</gene>
<dbReference type="AlphaFoldDB" id="A0ABC8A667"/>
<dbReference type="RefSeq" id="WP_012897838.1">
    <property type="nucleotide sequence ID" value="NZ_CP009054.1"/>
</dbReference>
<dbReference type="InterPro" id="IPR010390">
    <property type="entry name" value="ABC-2_transporter-like"/>
</dbReference>
<feature type="transmembrane region" description="Helical" evidence="1">
    <location>
        <begin position="150"/>
        <end position="178"/>
    </location>
</feature>
<evidence type="ECO:0000313" key="2">
    <source>
        <dbReference type="EMBL" id="AII12737.1"/>
    </source>
</evidence>
<dbReference type="Pfam" id="PF06182">
    <property type="entry name" value="ABC2_membrane_6"/>
    <property type="match status" value="1"/>
</dbReference>
<name>A0ABC8A667_LACLL</name>
<feature type="transmembrane region" description="Helical" evidence="1">
    <location>
        <begin position="236"/>
        <end position="255"/>
    </location>
</feature>
<feature type="transmembrane region" description="Helical" evidence="1">
    <location>
        <begin position="190"/>
        <end position="216"/>
    </location>
</feature>
<evidence type="ECO:0000256" key="1">
    <source>
        <dbReference type="SAM" id="Phobius"/>
    </source>
</evidence>
<feature type="transmembrane region" description="Helical" evidence="1">
    <location>
        <begin position="64"/>
        <end position="86"/>
    </location>
</feature>
<dbReference type="Proteomes" id="UP000028594">
    <property type="component" value="Chromosome"/>
</dbReference>
<keyword evidence="1" id="KW-0812">Transmembrane</keyword>
<evidence type="ECO:0000313" key="3">
    <source>
        <dbReference type="Proteomes" id="UP000028594"/>
    </source>
</evidence>
<dbReference type="PANTHER" id="PTHR36832:SF1">
    <property type="entry name" value="SLR1174 PROTEIN"/>
    <property type="match status" value="1"/>
</dbReference>
<sequence length="272" mass="30929">MTKRLHKYLPFIQAGGQEVLAYRTNFYLRLISQSLGAFVTYFLWQSIFLSANHPSLNGFTLPQMVFYVFLSFFTSLITSSGGNWSIGDEVKDGSIAMRLLKPVSFSGTYLFQELGEKMMTLGLVAIPFILGLVLFQIFNPAAGVFNVGNILLYLISSLFAYLLNFYFNICFGFTAFIFKNLWGSNMMKNSIIAFMSGALIPIAFFPHDIAVVLQFFPFASLIYTPVMIGMGLYRGSQFLMVIFLQVFWLLFFFVLEKIIWRVTIIRLNIQGG</sequence>
<keyword evidence="1" id="KW-0472">Membrane</keyword>
<dbReference type="PANTHER" id="PTHR36832">
    <property type="entry name" value="SLR1174 PROTEIN-RELATED"/>
    <property type="match status" value="1"/>
</dbReference>
<organism evidence="2 3">
    <name type="scientific">Lactococcus lactis subsp. lactis NCDO 2118</name>
    <dbReference type="NCBI Taxonomy" id="1117941"/>
    <lineage>
        <taxon>Bacteria</taxon>
        <taxon>Bacillati</taxon>
        <taxon>Bacillota</taxon>
        <taxon>Bacilli</taxon>
        <taxon>Lactobacillales</taxon>
        <taxon>Streptococcaceae</taxon>
        <taxon>Lactococcus</taxon>
    </lineage>
</organism>
<dbReference type="KEGG" id="llx:NCDO2118_1256"/>
<feature type="transmembrane region" description="Helical" evidence="1">
    <location>
        <begin position="118"/>
        <end position="138"/>
    </location>
</feature>
<protein>
    <submittedName>
        <fullName evidence="2">ABC transporter</fullName>
    </submittedName>
</protein>
<proteinExistence type="predicted"/>
<reference evidence="2 3" key="1">
    <citation type="submission" date="2014-07" db="EMBL/GenBank/DDBJ databases">
        <title>Genome sequence of Lactococcus lactis subsp. lactis NCDO 2118, a GABA-producing strain.</title>
        <authorList>
            <person name="Oliveira L.C."/>
            <person name="Saraiva T.D.L."/>
            <person name="Soares S.C."/>
            <person name="Ramos R.T.J."/>
            <person name="Sa P.H.C.G."/>
            <person name="Carneiro A.R."/>
            <person name="Miranda F."/>
            <person name="Freire M."/>
            <person name="Renan W."/>
            <person name="Oliveira A.F.Jr."/>
            <person name="Santos A.R."/>
            <person name="Pinto A.C."/>
            <person name="Souza B.M."/>
            <person name="Castro C.P."/>
            <person name="Diniz C.A.A."/>
            <person name="Rocha C.S."/>
            <person name="Mariano D.C.B."/>
            <person name="Aguiar E.L."/>
            <person name="Folador E.L."/>
            <person name="Barbosa E.G.V."/>
            <person name="Aburjaile F.F."/>
            <person name="Goncalves L.A."/>
            <person name="Guimaraes L.C."/>
            <person name="Azevedo M.S.P."/>
            <person name="Agresti P.C.M."/>
            <person name="Faria R.F."/>
            <person name="Tiwari S."/>
            <person name="Almeida S.S."/>
            <person name="Hassan S.S."/>
            <person name="Pereira V.B."/>
            <person name="Abreu V.A.C."/>
            <person name="Pereira U.P."/>
            <person name="Dorella F.A."/>
            <person name="Carvalho A.F."/>
            <person name="Pereira F.L."/>
            <person name="Leal C.A.G."/>
            <person name="Figueiredo H.C.P."/>
            <person name="Silva A."/>
            <person name="Miyoshi A."/>
            <person name="Azevedo V."/>
        </authorList>
    </citation>
    <scope>NUCLEOTIDE SEQUENCE [LARGE SCALE GENOMIC DNA]</scope>
    <source>
        <strain evidence="2 3">NCDO 2118</strain>
    </source>
</reference>
<feature type="transmembrane region" description="Helical" evidence="1">
    <location>
        <begin position="26"/>
        <end position="44"/>
    </location>
</feature>
<keyword evidence="1" id="KW-1133">Transmembrane helix</keyword>